<evidence type="ECO:0000313" key="8">
    <source>
        <dbReference type="Proteomes" id="UP001642464"/>
    </source>
</evidence>
<keyword evidence="8" id="KW-1185">Reference proteome</keyword>
<dbReference type="PANTHER" id="PTHR24355:SF18">
    <property type="entry name" value="G PROTEIN-COUPLED RECEPTOR KINASE"/>
    <property type="match status" value="1"/>
</dbReference>
<feature type="domain" description="Protein kinase" evidence="6">
    <location>
        <begin position="1"/>
        <end position="134"/>
    </location>
</feature>
<evidence type="ECO:0000256" key="5">
    <source>
        <dbReference type="ARBA" id="ARBA00022840"/>
    </source>
</evidence>
<dbReference type="Pfam" id="PF00069">
    <property type="entry name" value="Pkinase"/>
    <property type="match status" value="1"/>
</dbReference>
<name>A0ABP0ISJ9_9DINO</name>
<evidence type="ECO:0000256" key="4">
    <source>
        <dbReference type="ARBA" id="ARBA00022777"/>
    </source>
</evidence>
<organism evidence="7 8">
    <name type="scientific">Durusdinium trenchii</name>
    <dbReference type="NCBI Taxonomy" id="1381693"/>
    <lineage>
        <taxon>Eukaryota</taxon>
        <taxon>Sar</taxon>
        <taxon>Alveolata</taxon>
        <taxon>Dinophyceae</taxon>
        <taxon>Suessiales</taxon>
        <taxon>Symbiodiniaceae</taxon>
        <taxon>Durusdinium</taxon>
    </lineage>
</organism>
<dbReference type="SUPFAM" id="SSF56112">
    <property type="entry name" value="Protein kinase-like (PK-like)"/>
    <property type="match status" value="1"/>
</dbReference>
<sequence length="134" mass="14537">MPTMSATPNVVMSATPDVVKDRKGGGISERLMNYVYAFVWRSNLDADVDLTRALGSLAVMMPPKGKLHGVFGTAPYMAPEMLRNEGYDFLADVWSIGSVAYLLVFGSFPYSPGEANAPAMKKAIIEARETAKEV</sequence>
<keyword evidence="5" id="KW-0067">ATP-binding</keyword>
<dbReference type="PROSITE" id="PS50011">
    <property type="entry name" value="PROTEIN_KINASE_DOM"/>
    <property type="match status" value="1"/>
</dbReference>
<evidence type="ECO:0000256" key="3">
    <source>
        <dbReference type="ARBA" id="ARBA00022741"/>
    </source>
</evidence>
<keyword evidence="3" id="KW-0547">Nucleotide-binding</keyword>
<reference evidence="7 8" key="1">
    <citation type="submission" date="2024-02" db="EMBL/GenBank/DDBJ databases">
        <authorList>
            <person name="Chen Y."/>
            <person name="Shah S."/>
            <person name="Dougan E. K."/>
            <person name="Thang M."/>
            <person name="Chan C."/>
        </authorList>
    </citation>
    <scope>NUCLEOTIDE SEQUENCE [LARGE SCALE GENOMIC DNA]</scope>
</reference>
<dbReference type="PANTHER" id="PTHR24355">
    <property type="entry name" value="G PROTEIN-COUPLED RECEPTOR KINASE/RIBOSOMAL PROTEIN S6 KINASE"/>
    <property type="match status" value="1"/>
</dbReference>
<keyword evidence="1" id="KW-0723">Serine/threonine-protein kinase</keyword>
<dbReference type="EMBL" id="CAXAMM010004692">
    <property type="protein sequence ID" value="CAK9004542.1"/>
    <property type="molecule type" value="Genomic_DNA"/>
</dbReference>
<dbReference type="Gene3D" id="1.10.510.10">
    <property type="entry name" value="Transferase(Phosphotransferase) domain 1"/>
    <property type="match status" value="1"/>
</dbReference>
<keyword evidence="4 7" id="KW-0418">Kinase</keyword>
<gene>
    <name evidence="7" type="ORF">SCF082_LOCUS8228</name>
</gene>
<evidence type="ECO:0000256" key="2">
    <source>
        <dbReference type="ARBA" id="ARBA00022679"/>
    </source>
</evidence>
<evidence type="ECO:0000313" key="7">
    <source>
        <dbReference type="EMBL" id="CAK9004542.1"/>
    </source>
</evidence>
<dbReference type="Proteomes" id="UP001642464">
    <property type="component" value="Unassembled WGS sequence"/>
</dbReference>
<proteinExistence type="predicted"/>
<keyword evidence="2" id="KW-0808">Transferase</keyword>
<evidence type="ECO:0000256" key="1">
    <source>
        <dbReference type="ARBA" id="ARBA00022527"/>
    </source>
</evidence>
<dbReference type="GO" id="GO:0016301">
    <property type="term" value="F:kinase activity"/>
    <property type="evidence" value="ECO:0007669"/>
    <property type="project" value="UniProtKB-KW"/>
</dbReference>
<accession>A0ABP0ISJ9</accession>
<evidence type="ECO:0000259" key="6">
    <source>
        <dbReference type="PROSITE" id="PS50011"/>
    </source>
</evidence>
<dbReference type="InterPro" id="IPR011009">
    <property type="entry name" value="Kinase-like_dom_sf"/>
</dbReference>
<dbReference type="InterPro" id="IPR000719">
    <property type="entry name" value="Prot_kinase_dom"/>
</dbReference>
<protein>
    <submittedName>
        <fullName evidence="7">Serine/threonine-protein kinase 32A</fullName>
    </submittedName>
</protein>
<comment type="caution">
    <text evidence="7">The sequence shown here is derived from an EMBL/GenBank/DDBJ whole genome shotgun (WGS) entry which is preliminary data.</text>
</comment>